<dbReference type="InParanoid" id="K3WM82"/>
<sequence>MEHVLPQIKRELQSKYSHMMVQWYEAVNWTEPLVIGALCLHALLFLAVFLSRKRLVPQFALFAVIILMVLVTEPLNKWARANWRSFATQNYFDPRGVFIGIFYAGPLLAAGFFQLLLSMKSMINMIILVKRAEFQQRHKQQQQQNSSKPKNE</sequence>
<dbReference type="Proteomes" id="UP000019132">
    <property type="component" value="Unassembled WGS sequence"/>
</dbReference>
<keyword evidence="1" id="KW-0812">Transmembrane</keyword>
<reference evidence="3" key="1">
    <citation type="journal article" date="2010" name="Genome Biol.">
        <title>Genome sequence of the necrotrophic plant pathogen Pythium ultimum reveals original pathogenicity mechanisms and effector repertoire.</title>
        <authorList>
            <person name="Levesque C.A."/>
            <person name="Brouwer H."/>
            <person name="Cano L."/>
            <person name="Hamilton J.P."/>
            <person name="Holt C."/>
            <person name="Huitema E."/>
            <person name="Raffaele S."/>
            <person name="Robideau G.P."/>
            <person name="Thines M."/>
            <person name="Win J."/>
            <person name="Zerillo M.M."/>
            <person name="Beakes G.W."/>
            <person name="Boore J.L."/>
            <person name="Busam D."/>
            <person name="Dumas B."/>
            <person name="Ferriera S."/>
            <person name="Fuerstenberg S.I."/>
            <person name="Gachon C.M."/>
            <person name="Gaulin E."/>
            <person name="Govers F."/>
            <person name="Grenville-Briggs L."/>
            <person name="Horner N."/>
            <person name="Hostetler J."/>
            <person name="Jiang R.H."/>
            <person name="Johnson J."/>
            <person name="Krajaejun T."/>
            <person name="Lin H."/>
            <person name="Meijer H.J."/>
            <person name="Moore B."/>
            <person name="Morris P."/>
            <person name="Phuntmart V."/>
            <person name="Puiu D."/>
            <person name="Shetty J."/>
            <person name="Stajich J.E."/>
            <person name="Tripathy S."/>
            <person name="Wawra S."/>
            <person name="van West P."/>
            <person name="Whitty B.R."/>
            <person name="Coutinho P.M."/>
            <person name="Henrissat B."/>
            <person name="Martin F."/>
            <person name="Thomas P.D."/>
            <person name="Tyler B.M."/>
            <person name="De Vries R.P."/>
            <person name="Kamoun S."/>
            <person name="Yandell M."/>
            <person name="Tisserat N."/>
            <person name="Buell C.R."/>
        </authorList>
    </citation>
    <scope>NUCLEOTIDE SEQUENCE</scope>
    <source>
        <strain evidence="3">DAOM:BR144</strain>
    </source>
</reference>
<dbReference type="VEuPathDB" id="FungiDB:PYU1_G006062"/>
<feature type="transmembrane region" description="Helical" evidence="1">
    <location>
        <begin position="96"/>
        <end position="117"/>
    </location>
</feature>
<dbReference type="Pfam" id="PF14770">
    <property type="entry name" value="TMEM18"/>
    <property type="match status" value="1"/>
</dbReference>
<dbReference type="InterPro" id="IPR026721">
    <property type="entry name" value="TMEM18"/>
</dbReference>
<evidence type="ECO:0000313" key="3">
    <source>
        <dbReference type="Proteomes" id="UP000019132"/>
    </source>
</evidence>
<dbReference type="eggNOG" id="ENOG502RZ4T">
    <property type="taxonomic scope" value="Eukaryota"/>
</dbReference>
<reference evidence="3" key="2">
    <citation type="submission" date="2010-04" db="EMBL/GenBank/DDBJ databases">
        <authorList>
            <person name="Buell R."/>
            <person name="Hamilton J."/>
            <person name="Hostetler J."/>
        </authorList>
    </citation>
    <scope>NUCLEOTIDE SEQUENCE [LARGE SCALE GENOMIC DNA]</scope>
    <source>
        <strain evidence="3">DAOM:BR144</strain>
    </source>
</reference>
<name>K3WM82_GLOUD</name>
<proteinExistence type="predicted"/>
<dbReference type="HOGENOM" id="CLU_101161_2_0_1"/>
<reference evidence="2" key="3">
    <citation type="submission" date="2015-02" db="UniProtKB">
        <authorList>
            <consortium name="EnsemblProtists"/>
        </authorList>
    </citation>
    <scope>IDENTIFICATION</scope>
    <source>
        <strain evidence="2">DAOM BR144</strain>
    </source>
</reference>
<dbReference type="EnsemblProtists" id="PYU1_T006074">
    <property type="protein sequence ID" value="PYU1_T006074"/>
    <property type="gene ID" value="PYU1_G006062"/>
</dbReference>
<dbReference type="OMA" id="TFSKQQY"/>
<keyword evidence="3" id="KW-1185">Reference proteome</keyword>
<keyword evidence="1" id="KW-1133">Transmembrane helix</keyword>
<keyword evidence="1" id="KW-0472">Membrane</keyword>
<protein>
    <submittedName>
        <fullName evidence="2">Uncharacterized protein</fullName>
    </submittedName>
</protein>
<evidence type="ECO:0000256" key="1">
    <source>
        <dbReference type="SAM" id="Phobius"/>
    </source>
</evidence>
<feature type="transmembrane region" description="Helical" evidence="1">
    <location>
        <begin position="59"/>
        <end position="76"/>
    </location>
</feature>
<dbReference type="AlphaFoldDB" id="K3WM82"/>
<feature type="transmembrane region" description="Helical" evidence="1">
    <location>
        <begin position="33"/>
        <end position="50"/>
    </location>
</feature>
<dbReference type="EMBL" id="GL376625">
    <property type="status" value="NOT_ANNOTATED_CDS"/>
    <property type="molecule type" value="Genomic_DNA"/>
</dbReference>
<organism evidence="2 3">
    <name type="scientific">Globisporangium ultimum (strain ATCC 200006 / CBS 805.95 / DAOM BR144)</name>
    <name type="common">Pythium ultimum</name>
    <dbReference type="NCBI Taxonomy" id="431595"/>
    <lineage>
        <taxon>Eukaryota</taxon>
        <taxon>Sar</taxon>
        <taxon>Stramenopiles</taxon>
        <taxon>Oomycota</taxon>
        <taxon>Peronosporomycetes</taxon>
        <taxon>Pythiales</taxon>
        <taxon>Pythiaceae</taxon>
        <taxon>Globisporangium</taxon>
    </lineage>
</organism>
<accession>K3WM82</accession>
<evidence type="ECO:0000313" key="2">
    <source>
        <dbReference type="EnsemblProtists" id="PYU1_T006074"/>
    </source>
</evidence>